<dbReference type="EMBL" id="QKYD01000075">
    <property type="protein sequence ID" value="REI22985.1"/>
    <property type="molecule type" value="Genomic_DNA"/>
</dbReference>
<dbReference type="EMBL" id="QKXQ01000712">
    <property type="protein sequence ID" value="REH88996.1"/>
    <property type="molecule type" value="Genomic_DNA"/>
</dbReference>
<dbReference type="RefSeq" id="WP_115871733.1">
    <property type="nucleotide sequence ID" value="NZ_QKXN01000130.1"/>
</dbReference>
<proteinExistence type="predicted"/>
<sequence>MGGRSEVINAPVQDLLGYLLVQIDEEEQKEMYRQQELLVNHMSRTLSNPQSKEQAKQLEKFTKLLSENSQEERVKGAQTREDLKWSDDALAKLKRLEGRS</sequence>
<evidence type="ECO:0000313" key="3">
    <source>
        <dbReference type="Proteomes" id="UP000256337"/>
    </source>
</evidence>
<dbReference type="OrthoDB" id="2401758at2"/>
<gene>
    <name evidence="2" type="ORF">DOS76_04510</name>
    <name evidence="1" type="ORF">DOS83_13715</name>
</gene>
<accession>A0A3E0IKN1</accession>
<evidence type="ECO:0000313" key="2">
    <source>
        <dbReference type="EMBL" id="REI22985.1"/>
    </source>
</evidence>
<evidence type="ECO:0000313" key="4">
    <source>
        <dbReference type="Proteomes" id="UP000256562"/>
    </source>
</evidence>
<comment type="caution">
    <text evidence="1">The sequence shown here is derived from an EMBL/GenBank/DDBJ whole genome shotgun (WGS) entry which is preliminary data.</text>
</comment>
<dbReference type="AlphaFoldDB" id="A0A3E0IKN1"/>
<protein>
    <submittedName>
        <fullName evidence="1">Uncharacterized protein</fullName>
    </submittedName>
</protein>
<dbReference type="Proteomes" id="UP000256337">
    <property type="component" value="Unassembled WGS sequence"/>
</dbReference>
<name>A0A3E0IKN1_9STAP</name>
<organism evidence="1 4">
    <name type="scientific">Staphylococcus felis</name>
    <dbReference type="NCBI Taxonomy" id="46127"/>
    <lineage>
        <taxon>Bacteria</taxon>
        <taxon>Bacillati</taxon>
        <taxon>Bacillota</taxon>
        <taxon>Bacilli</taxon>
        <taxon>Bacillales</taxon>
        <taxon>Staphylococcaceae</taxon>
        <taxon>Staphylococcus</taxon>
    </lineage>
</organism>
<reference evidence="3 4" key="1">
    <citation type="journal article" date="2018" name="Vet. Microbiol.">
        <title>Characterisation of Staphylococcus felis isolated from cats using whole genome sequencing.</title>
        <authorList>
            <person name="Worthing K."/>
            <person name="Pang S."/>
            <person name="Trott D.J."/>
            <person name="Abraham S."/>
            <person name="Coombs G.W."/>
            <person name="Jordan D."/>
            <person name="McIntyre L."/>
            <person name="Davies M.R."/>
            <person name="Norris J."/>
        </authorList>
    </citation>
    <scope>NUCLEOTIDE SEQUENCE [LARGE SCALE GENOMIC DNA]</scope>
    <source>
        <strain evidence="2 3">F25</strain>
        <strain evidence="1 4">F9</strain>
    </source>
</reference>
<dbReference type="Proteomes" id="UP000256562">
    <property type="component" value="Unassembled WGS sequence"/>
</dbReference>
<evidence type="ECO:0000313" key="1">
    <source>
        <dbReference type="EMBL" id="REH88996.1"/>
    </source>
</evidence>